<dbReference type="SUPFAM" id="SSF52096">
    <property type="entry name" value="ClpP/crotonase"/>
    <property type="match status" value="1"/>
</dbReference>
<dbReference type="PANTHER" id="PTHR43459">
    <property type="entry name" value="ENOYL-COA HYDRATASE"/>
    <property type="match status" value="1"/>
</dbReference>
<organism evidence="2 3">
    <name type="scientific">Candidatus Methylophosphatis roskildensis</name>
    <dbReference type="NCBI Taxonomy" id="2899263"/>
    <lineage>
        <taxon>Bacteria</taxon>
        <taxon>Pseudomonadati</taxon>
        <taxon>Pseudomonadota</taxon>
        <taxon>Betaproteobacteria</taxon>
        <taxon>Nitrosomonadales</taxon>
        <taxon>Sterolibacteriaceae</taxon>
        <taxon>Candidatus Methylophosphatis</taxon>
    </lineage>
</organism>
<dbReference type="Proteomes" id="UP000807785">
    <property type="component" value="Unassembled WGS sequence"/>
</dbReference>
<dbReference type="Gene3D" id="3.90.226.10">
    <property type="entry name" value="2-enoyl-CoA Hydratase, Chain A, domain 1"/>
    <property type="match status" value="1"/>
</dbReference>
<dbReference type="InterPro" id="IPR001753">
    <property type="entry name" value="Enoyl-CoA_hydra/iso"/>
</dbReference>
<dbReference type="InterPro" id="IPR029045">
    <property type="entry name" value="ClpP/crotonase-like_dom_sf"/>
</dbReference>
<dbReference type="InterPro" id="IPR014748">
    <property type="entry name" value="Enoyl-CoA_hydra_C"/>
</dbReference>
<evidence type="ECO:0000313" key="2">
    <source>
        <dbReference type="EMBL" id="MBK6973972.1"/>
    </source>
</evidence>
<comment type="caution">
    <text evidence="2">The sequence shown here is derived from an EMBL/GenBank/DDBJ whole genome shotgun (WGS) entry which is preliminary data.</text>
</comment>
<name>A0A9D7HLC0_9PROT</name>
<gene>
    <name evidence="2" type="ORF">IPH26_13915</name>
</gene>
<reference evidence="2" key="1">
    <citation type="submission" date="2020-10" db="EMBL/GenBank/DDBJ databases">
        <title>Connecting structure to function with the recovery of over 1000 high-quality activated sludge metagenome-assembled genomes encoding full-length rRNA genes using long-read sequencing.</title>
        <authorList>
            <person name="Singleton C.M."/>
            <person name="Petriglieri F."/>
            <person name="Kristensen J.M."/>
            <person name="Kirkegaard R.H."/>
            <person name="Michaelsen T.Y."/>
            <person name="Andersen M.H."/>
            <person name="Karst S.M."/>
            <person name="Dueholm M.S."/>
            <person name="Nielsen P.H."/>
            <person name="Albertsen M."/>
        </authorList>
    </citation>
    <scope>NUCLEOTIDE SEQUENCE</scope>
    <source>
        <strain evidence="2">Bjer_18-Q3-R1-45_BAT3C.347</strain>
    </source>
</reference>
<dbReference type="EMBL" id="JADJEV010000004">
    <property type="protein sequence ID" value="MBK6973972.1"/>
    <property type="molecule type" value="Genomic_DNA"/>
</dbReference>
<dbReference type="CDD" id="cd06558">
    <property type="entry name" value="crotonase-like"/>
    <property type="match status" value="1"/>
</dbReference>
<dbReference type="Pfam" id="PF00378">
    <property type="entry name" value="ECH_1"/>
    <property type="match status" value="1"/>
</dbReference>
<dbReference type="PANTHER" id="PTHR43459:SF1">
    <property type="entry name" value="EG:BACN32G11.4 PROTEIN"/>
    <property type="match status" value="1"/>
</dbReference>
<proteinExistence type="inferred from homology"/>
<evidence type="ECO:0000313" key="3">
    <source>
        <dbReference type="Proteomes" id="UP000807785"/>
    </source>
</evidence>
<dbReference type="AlphaFoldDB" id="A0A9D7HLC0"/>
<dbReference type="Gene3D" id="1.10.12.10">
    <property type="entry name" value="Lyase 2-enoyl-coa Hydratase, Chain A, domain 2"/>
    <property type="match status" value="1"/>
</dbReference>
<comment type="similarity">
    <text evidence="1">Belongs to the enoyl-CoA hydratase/isomerase family.</text>
</comment>
<sequence length="267" mass="28231">MADSVSLDIREGVAALTFNRPEALNTLDIAAMQAFRGAVEEIAADPAIEVVVMTGAGEHFMAGGDIRQFSRMVSDYAAPQRLEQFQAMIEQWINPAILLLQNLHQPVVAKVRGACAGIGLSFMSGCDIVIAADDAVFSTAYSSIGLSPDGGVSWFLPRAVGTRRALELLLLGDRFDAQTAQSIGLVSRAVPAAGLDAAVDAIVAQLRAGPRHSYGEIKRLVRASGGNPLEAQLALEAAAFARCSATNDFAEGVSAFLEKRKPQFSGR</sequence>
<protein>
    <submittedName>
        <fullName evidence="2">Enoyl-CoA hydratase/isomerase family protein</fullName>
    </submittedName>
</protein>
<dbReference type="GO" id="GO:0003824">
    <property type="term" value="F:catalytic activity"/>
    <property type="evidence" value="ECO:0007669"/>
    <property type="project" value="UniProtKB-ARBA"/>
</dbReference>
<accession>A0A9D7HLC0</accession>
<evidence type="ECO:0000256" key="1">
    <source>
        <dbReference type="ARBA" id="ARBA00005254"/>
    </source>
</evidence>